<feature type="compositionally biased region" description="Basic and acidic residues" evidence="1">
    <location>
        <begin position="226"/>
        <end position="243"/>
    </location>
</feature>
<gene>
    <name evidence="2" type="ORF">GGX14DRAFT_575097</name>
</gene>
<organism evidence="2 3">
    <name type="scientific">Mycena pura</name>
    <dbReference type="NCBI Taxonomy" id="153505"/>
    <lineage>
        <taxon>Eukaryota</taxon>
        <taxon>Fungi</taxon>
        <taxon>Dikarya</taxon>
        <taxon>Basidiomycota</taxon>
        <taxon>Agaricomycotina</taxon>
        <taxon>Agaricomycetes</taxon>
        <taxon>Agaricomycetidae</taxon>
        <taxon>Agaricales</taxon>
        <taxon>Marasmiineae</taxon>
        <taxon>Mycenaceae</taxon>
        <taxon>Mycena</taxon>
    </lineage>
</organism>
<comment type="caution">
    <text evidence="2">The sequence shown here is derived from an EMBL/GenBank/DDBJ whole genome shotgun (WGS) entry which is preliminary data.</text>
</comment>
<dbReference type="Proteomes" id="UP001219525">
    <property type="component" value="Unassembled WGS sequence"/>
</dbReference>
<sequence length="243" mass="26467">MAAGASAGPYVRDPSLFPSSAKLICLPCTSDAPVQRRSSSSASVALTVHKRSAGATSQVTDGCGAAPKTRARALSHRMSVFRVQGARLQIMQARESCLLGCTLLLARPISAQRSTARCPRIPQVAYCASFVRQGQKRAGGACRMNVARMSTYAHDVQTFLLARDSRFIIPIVRARTTRLIVCVSARGTHQPTRTERTNGFRRLLHHAAGRTLRMIVCVAPINQPGQDERTRTDENEERAITPQ</sequence>
<accession>A0AAD6UWR4</accession>
<evidence type="ECO:0000256" key="1">
    <source>
        <dbReference type="SAM" id="MobiDB-lite"/>
    </source>
</evidence>
<name>A0AAD6UWR4_9AGAR</name>
<dbReference type="AlphaFoldDB" id="A0AAD6UWR4"/>
<keyword evidence="3" id="KW-1185">Reference proteome</keyword>
<evidence type="ECO:0000313" key="3">
    <source>
        <dbReference type="Proteomes" id="UP001219525"/>
    </source>
</evidence>
<dbReference type="EMBL" id="JARJCW010000085">
    <property type="protein sequence ID" value="KAJ7196281.1"/>
    <property type="molecule type" value="Genomic_DNA"/>
</dbReference>
<proteinExistence type="predicted"/>
<evidence type="ECO:0000313" key="2">
    <source>
        <dbReference type="EMBL" id="KAJ7196281.1"/>
    </source>
</evidence>
<feature type="region of interest" description="Disordered" evidence="1">
    <location>
        <begin position="223"/>
        <end position="243"/>
    </location>
</feature>
<protein>
    <submittedName>
        <fullName evidence="2">Uncharacterized protein</fullName>
    </submittedName>
</protein>
<reference evidence="2" key="1">
    <citation type="submission" date="2023-03" db="EMBL/GenBank/DDBJ databases">
        <title>Massive genome expansion in bonnet fungi (Mycena s.s.) driven by repeated elements and novel gene families across ecological guilds.</title>
        <authorList>
            <consortium name="Lawrence Berkeley National Laboratory"/>
            <person name="Harder C.B."/>
            <person name="Miyauchi S."/>
            <person name="Viragh M."/>
            <person name="Kuo A."/>
            <person name="Thoen E."/>
            <person name="Andreopoulos B."/>
            <person name="Lu D."/>
            <person name="Skrede I."/>
            <person name="Drula E."/>
            <person name="Henrissat B."/>
            <person name="Morin E."/>
            <person name="Kohler A."/>
            <person name="Barry K."/>
            <person name="LaButti K."/>
            <person name="Morin E."/>
            <person name="Salamov A."/>
            <person name="Lipzen A."/>
            <person name="Mereny Z."/>
            <person name="Hegedus B."/>
            <person name="Baldrian P."/>
            <person name="Stursova M."/>
            <person name="Weitz H."/>
            <person name="Taylor A."/>
            <person name="Grigoriev I.V."/>
            <person name="Nagy L.G."/>
            <person name="Martin F."/>
            <person name="Kauserud H."/>
        </authorList>
    </citation>
    <scope>NUCLEOTIDE SEQUENCE</scope>
    <source>
        <strain evidence="2">9144</strain>
    </source>
</reference>